<dbReference type="EMBL" id="JBJVNE010000004">
    <property type="protein sequence ID" value="MFM9646241.1"/>
    <property type="molecule type" value="Genomic_DNA"/>
</dbReference>
<comment type="caution">
    <text evidence="2">The sequence shown here is derived from an EMBL/GenBank/DDBJ whole genome shotgun (WGS) entry which is preliminary data.</text>
</comment>
<dbReference type="RefSeq" id="WP_409085174.1">
    <property type="nucleotide sequence ID" value="NZ_JBJVMW010000003.1"/>
</dbReference>
<feature type="domain" description="DUF317" evidence="1">
    <location>
        <begin position="31"/>
        <end position="82"/>
    </location>
</feature>
<gene>
    <name evidence="2" type="ORF">ACKI1S_08835</name>
</gene>
<proteinExistence type="predicted"/>
<keyword evidence="3" id="KW-1185">Reference proteome</keyword>
<reference evidence="2 3" key="1">
    <citation type="submission" date="2024-12" db="EMBL/GenBank/DDBJ databases">
        <title>Forecasting of Potato common scab and diversities of Pathogenic streptomyces spp. in china.</title>
        <authorList>
            <person name="Handique U."/>
            <person name="Wu J."/>
        </authorList>
    </citation>
    <scope>NUCLEOTIDE SEQUENCE [LARGE SCALE GENOMIC DNA]</scope>
    <source>
        <strain evidence="2 3">ZRIMU1585</strain>
    </source>
</reference>
<organism evidence="2 3">
    <name type="scientific">Streptomyces galilaeus</name>
    <dbReference type="NCBI Taxonomy" id="33899"/>
    <lineage>
        <taxon>Bacteria</taxon>
        <taxon>Bacillati</taxon>
        <taxon>Actinomycetota</taxon>
        <taxon>Actinomycetes</taxon>
        <taxon>Kitasatosporales</taxon>
        <taxon>Streptomycetaceae</taxon>
        <taxon>Streptomyces</taxon>
    </lineage>
</organism>
<dbReference type="InterPro" id="IPR005523">
    <property type="entry name" value="DUF317_SPDY"/>
</dbReference>
<name>A0ABW9IET2_STRGJ</name>
<accession>A0ABW9IET2</accession>
<dbReference type="Proteomes" id="UP001631993">
    <property type="component" value="Unassembled WGS sequence"/>
</dbReference>
<protein>
    <submittedName>
        <fullName evidence="2">DUF317 domain-containing protein</fullName>
    </submittedName>
</protein>
<evidence type="ECO:0000313" key="2">
    <source>
        <dbReference type="EMBL" id="MFM9646241.1"/>
    </source>
</evidence>
<evidence type="ECO:0000259" key="1">
    <source>
        <dbReference type="Pfam" id="PF03771"/>
    </source>
</evidence>
<evidence type="ECO:0000313" key="3">
    <source>
        <dbReference type="Proteomes" id="UP001631993"/>
    </source>
</evidence>
<sequence>MIGIAPAAVGHAGVRVASSQLVSGYVCHRNHAASGSTSRTGWLAWCEPRIGRGFLWAVGFSASTPHDFVAAFTSSLASPDPVLRHTLPGASEGQLSLRPTV</sequence>
<dbReference type="Pfam" id="PF03771">
    <property type="entry name" value="SPDY"/>
    <property type="match status" value="1"/>
</dbReference>